<accession>A0AAE1JFU9</accession>
<feature type="compositionally biased region" description="Low complexity" evidence="1">
    <location>
        <begin position="199"/>
        <end position="208"/>
    </location>
</feature>
<feature type="compositionally biased region" description="Low complexity" evidence="1">
    <location>
        <begin position="266"/>
        <end position="275"/>
    </location>
</feature>
<feature type="region of interest" description="Disordered" evidence="1">
    <location>
        <begin position="1"/>
        <end position="558"/>
    </location>
</feature>
<feature type="compositionally biased region" description="Low complexity" evidence="1">
    <location>
        <begin position="284"/>
        <end position="295"/>
    </location>
</feature>
<feature type="compositionally biased region" description="Basic and acidic residues" evidence="1">
    <location>
        <begin position="371"/>
        <end position="392"/>
    </location>
</feature>
<dbReference type="PANTHER" id="PTHR47349:SF1">
    <property type="entry name" value="AER328WP"/>
    <property type="match status" value="1"/>
</dbReference>
<protein>
    <recommendedName>
        <fullName evidence="2">YMC020W-like alpha/beta hydrolase domain-containing protein</fullName>
    </recommendedName>
</protein>
<evidence type="ECO:0000313" key="3">
    <source>
        <dbReference type="EMBL" id="KAK4085534.1"/>
    </source>
</evidence>
<organism evidence="3 4">
    <name type="scientific">Trichoderma aggressivum f. europaeum</name>
    <dbReference type="NCBI Taxonomy" id="173218"/>
    <lineage>
        <taxon>Eukaryota</taxon>
        <taxon>Fungi</taxon>
        <taxon>Dikarya</taxon>
        <taxon>Ascomycota</taxon>
        <taxon>Pezizomycotina</taxon>
        <taxon>Sordariomycetes</taxon>
        <taxon>Hypocreomycetidae</taxon>
        <taxon>Hypocreales</taxon>
        <taxon>Hypocreaceae</taxon>
        <taxon>Trichoderma</taxon>
    </lineage>
</organism>
<dbReference type="EMBL" id="JAWRVG010000001">
    <property type="protein sequence ID" value="KAK4085534.1"/>
    <property type="molecule type" value="Genomic_DNA"/>
</dbReference>
<feature type="compositionally biased region" description="Low complexity" evidence="1">
    <location>
        <begin position="136"/>
        <end position="148"/>
    </location>
</feature>
<reference evidence="3" key="1">
    <citation type="submission" date="2023-11" db="EMBL/GenBank/DDBJ databases">
        <title>The genome sequences of three competitors of mushroom-forming fungi.</title>
        <authorList>
            <person name="Beijen E."/>
            <person name="Ohm R.A."/>
        </authorList>
    </citation>
    <scope>NUCLEOTIDE SEQUENCE</scope>
    <source>
        <strain evidence="3">CBS 100526</strain>
    </source>
</reference>
<dbReference type="AlphaFoldDB" id="A0AAE1JFU9"/>
<evidence type="ECO:0000256" key="1">
    <source>
        <dbReference type="SAM" id="MobiDB-lite"/>
    </source>
</evidence>
<proteinExistence type="predicted"/>
<dbReference type="Proteomes" id="UP001273209">
    <property type="component" value="Unassembled WGS sequence"/>
</dbReference>
<evidence type="ECO:0000259" key="2">
    <source>
        <dbReference type="Pfam" id="PF26147"/>
    </source>
</evidence>
<feature type="compositionally biased region" description="Low complexity" evidence="1">
    <location>
        <begin position="9"/>
        <end position="42"/>
    </location>
</feature>
<dbReference type="InterPro" id="IPR058934">
    <property type="entry name" value="YMC020W-like"/>
</dbReference>
<dbReference type="PANTHER" id="PTHR47349">
    <property type="entry name" value="CHROMOSOME 8, WHOLE GENOME SHOTGUN SEQUENCE"/>
    <property type="match status" value="1"/>
</dbReference>
<feature type="compositionally biased region" description="Polar residues" evidence="1">
    <location>
        <begin position="71"/>
        <end position="91"/>
    </location>
</feature>
<keyword evidence="4" id="KW-1185">Reference proteome</keyword>
<feature type="compositionally biased region" description="Polar residues" evidence="1">
    <location>
        <begin position="186"/>
        <end position="198"/>
    </location>
</feature>
<evidence type="ECO:0000313" key="4">
    <source>
        <dbReference type="Proteomes" id="UP001273209"/>
    </source>
</evidence>
<name>A0AAE1JFU9_9HYPO</name>
<feature type="compositionally biased region" description="Low complexity" evidence="1">
    <location>
        <begin position="305"/>
        <end position="314"/>
    </location>
</feature>
<dbReference type="InterPro" id="IPR058933">
    <property type="entry name" value="YMC020W-like_ab_hydrolase"/>
</dbReference>
<feature type="compositionally biased region" description="Basic and acidic residues" evidence="1">
    <location>
        <begin position="447"/>
        <end position="463"/>
    </location>
</feature>
<feature type="compositionally biased region" description="Basic and acidic residues" evidence="1">
    <location>
        <begin position="109"/>
        <end position="118"/>
    </location>
</feature>
<feature type="compositionally biased region" description="Basic and acidic residues" evidence="1">
    <location>
        <begin position="251"/>
        <end position="262"/>
    </location>
</feature>
<gene>
    <name evidence="3" type="ORF">Triagg1_524</name>
</gene>
<comment type="caution">
    <text evidence="3">The sequence shown here is derived from an EMBL/GenBank/DDBJ whole genome shotgun (WGS) entry which is preliminary data.</text>
</comment>
<dbReference type="Pfam" id="PF26147">
    <property type="entry name" value="AB_HYDROLASE_YMC0-YMC35"/>
    <property type="match status" value="1"/>
</dbReference>
<dbReference type="RefSeq" id="XP_062760874.1">
    <property type="nucleotide sequence ID" value="XM_062900241.1"/>
</dbReference>
<feature type="domain" description="YMC020W-like alpha/beta hydrolase" evidence="2">
    <location>
        <begin position="560"/>
        <end position="915"/>
    </location>
</feature>
<feature type="compositionally biased region" description="Basic and acidic residues" evidence="1">
    <location>
        <begin position="43"/>
        <end position="70"/>
    </location>
</feature>
<feature type="compositionally biased region" description="Polar residues" evidence="1">
    <location>
        <begin position="496"/>
        <end position="517"/>
    </location>
</feature>
<dbReference type="GeneID" id="87919637"/>
<sequence length="956" mass="103510">MPPRKRQRPNPTLLSSLSLPTTALSPETSLSRASSASAQQASDQKKPPQSESNGERKSSDASQRVKEIRKTNSWYASWSKPQKATASTSVARENILGGTVKSRNAPDFSRFEAKRSEDDASITDDADPVLPPPTISTNTSNTSNTSNTDTKPDANKSVGSLRLGDKKPSDTGRAPEMPSAPETKPSAEQQQKASDPTTAQEQQPLPEAAADKDGSATDAPPKQAPSAGWFGGWWAKPVPVEPPAKSTPAPEETKEEAVKPTETETIEPAEAAPPLEEAPPSEPAPTEDAAEAPQASSWFSYWYSTPQPKAKAAPKPQPEPTKEQPAPKAQMSSKQGADTKPTGPPGETTVPNDERKKGSAVTVSRASSKKSKIDVNEDPKGKAGDVPAKDAPEPEPEAVQSPPPKAGSTWAFWSRDSPKSKGKTASSESGQIAVMGEGSEVQPLPIAERRISESATRDSKEDATPPEPPAGVLSWRRSKRIRPISMDLESVRPPSADSTKSAPVDRLSTTPHSQPGSEQELPPSKPLARTDSKKKKPMSVTKKPAAESESTVKEPPNVLLPSFSSTYQMKENPSILRQITNLVLRTSQPPPNHVFRVKDPPKIRKAVAIGVHGFFPASYLRPMIGQPTGTSLRFVGLCADAIRKWAENHGCSDCEIEKVALEGEGRINDRVANLWTLLLNWIEHIRQADLVVIACHSQGVPVSIMLLEKLIDLGVLTDTRIGVCAMAGVALGPFPDYKSSILMGSAAELWEFGDPQSNNSQRFEACLKRVVDFGARITFVGSIDDQLVPMESAVYSPANHPYIYRAVFIDGRVHAPDFISHLIGFALKLRNLGISDHGLIRELSVALAGSLYSGEGHSRLYFDSAVYDLAIVHALETTSTAQPTPCVIPKRETTPLASSNPYVLPWIMRGLLEEDFVKTQLSAETEELLRQFDDWKPTNKALKDVKYRLEVVRSKL</sequence>